<feature type="transmembrane region" description="Helical" evidence="5">
    <location>
        <begin position="9"/>
        <end position="34"/>
    </location>
</feature>
<keyword evidence="8" id="KW-1185">Reference proteome</keyword>
<protein>
    <submittedName>
        <fullName evidence="7">NfeD family protein</fullName>
    </submittedName>
</protein>
<dbReference type="Gene3D" id="2.40.50.140">
    <property type="entry name" value="Nucleic acid-binding proteins"/>
    <property type="match status" value="1"/>
</dbReference>
<keyword evidence="3 5" id="KW-1133">Transmembrane helix</keyword>
<organism evidence="7 8">
    <name type="scientific">Kineosporia mesophila</name>
    <dbReference type="NCBI Taxonomy" id="566012"/>
    <lineage>
        <taxon>Bacteria</taxon>
        <taxon>Bacillati</taxon>
        <taxon>Actinomycetota</taxon>
        <taxon>Actinomycetes</taxon>
        <taxon>Kineosporiales</taxon>
        <taxon>Kineosporiaceae</taxon>
        <taxon>Kineosporia</taxon>
    </lineage>
</organism>
<dbReference type="SUPFAM" id="SSF141322">
    <property type="entry name" value="NfeD domain-like"/>
    <property type="match status" value="1"/>
</dbReference>
<dbReference type="PANTHER" id="PTHR33507">
    <property type="entry name" value="INNER MEMBRANE PROTEIN YBBJ"/>
    <property type="match status" value="1"/>
</dbReference>
<evidence type="ECO:0000259" key="6">
    <source>
        <dbReference type="Pfam" id="PF01957"/>
    </source>
</evidence>
<dbReference type="InterPro" id="IPR002810">
    <property type="entry name" value="NfeD-like_C"/>
</dbReference>
<comment type="caution">
    <text evidence="7">The sequence shown here is derived from an EMBL/GenBank/DDBJ whole genome shotgun (WGS) entry which is preliminary data.</text>
</comment>
<evidence type="ECO:0000256" key="2">
    <source>
        <dbReference type="ARBA" id="ARBA00022692"/>
    </source>
</evidence>
<feature type="domain" description="NfeD-like C-terminal" evidence="6">
    <location>
        <begin position="88"/>
        <end position="146"/>
    </location>
</feature>
<evidence type="ECO:0000313" key="8">
    <source>
        <dbReference type="Proteomes" id="UP001501074"/>
    </source>
</evidence>
<name>A0ABP6ZQ30_9ACTN</name>
<keyword evidence="4 5" id="KW-0472">Membrane</keyword>
<dbReference type="Proteomes" id="UP001501074">
    <property type="component" value="Unassembled WGS sequence"/>
</dbReference>
<evidence type="ECO:0000256" key="3">
    <source>
        <dbReference type="ARBA" id="ARBA00022989"/>
    </source>
</evidence>
<dbReference type="InterPro" id="IPR012340">
    <property type="entry name" value="NA-bd_OB-fold"/>
</dbReference>
<proteinExistence type="predicted"/>
<dbReference type="PANTHER" id="PTHR33507:SF3">
    <property type="entry name" value="INNER MEMBRANE PROTEIN YBBJ"/>
    <property type="match status" value="1"/>
</dbReference>
<evidence type="ECO:0000256" key="4">
    <source>
        <dbReference type="ARBA" id="ARBA00023136"/>
    </source>
</evidence>
<dbReference type="EMBL" id="BAAAZO010000004">
    <property type="protein sequence ID" value="GAA3611622.1"/>
    <property type="molecule type" value="Genomic_DNA"/>
</dbReference>
<evidence type="ECO:0000256" key="5">
    <source>
        <dbReference type="SAM" id="Phobius"/>
    </source>
</evidence>
<evidence type="ECO:0000313" key="7">
    <source>
        <dbReference type="EMBL" id="GAA3611622.1"/>
    </source>
</evidence>
<dbReference type="InterPro" id="IPR052165">
    <property type="entry name" value="Membrane_assoc_protease"/>
</dbReference>
<feature type="transmembrane region" description="Helical" evidence="5">
    <location>
        <begin position="46"/>
        <end position="69"/>
    </location>
</feature>
<comment type="subcellular location">
    <subcellularLocation>
        <location evidence="1">Membrane</location>
        <topology evidence="1">Multi-pass membrane protein</topology>
    </subcellularLocation>
</comment>
<dbReference type="RefSeq" id="WP_231482167.1">
    <property type="nucleotide sequence ID" value="NZ_BAAAZO010000004.1"/>
</dbReference>
<gene>
    <name evidence="7" type="ORF">GCM10022223_29690</name>
</gene>
<sequence>MDNWGDHAWLIWIGVAVVFGLIEITSLDFFFLMLAGGALAASLSDALGAGVPLQVIVFAIASGALLFAVRPPLKAWAARGESTITGTAALVGNEARVLEPVTETSGLVKLSGETWTARVDPGRPSLEIDSPVYVIRIEGATAVVAPSHELPEGRL</sequence>
<keyword evidence="2 5" id="KW-0812">Transmembrane</keyword>
<evidence type="ECO:0000256" key="1">
    <source>
        <dbReference type="ARBA" id="ARBA00004141"/>
    </source>
</evidence>
<accession>A0ABP6ZQ30</accession>
<dbReference type="Pfam" id="PF01957">
    <property type="entry name" value="NfeD"/>
    <property type="match status" value="1"/>
</dbReference>
<reference evidence="8" key="1">
    <citation type="journal article" date="2019" name="Int. J. Syst. Evol. Microbiol.">
        <title>The Global Catalogue of Microorganisms (GCM) 10K type strain sequencing project: providing services to taxonomists for standard genome sequencing and annotation.</title>
        <authorList>
            <consortium name="The Broad Institute Genomics Platform"/>
            <consortium name="The Broad Institute Genome Sequencing Center for Infectious Disease"/>
            <person name="Wu L."/>
            <person name="Ma J."/>
        </authorList>
    </citation>
    <scope>NUCLEOTIDE SEQUENCE [LARGE SCALE GENOMIC DNA]</scope>
    <source>
        <strain evidence="8">JCM 16902</strain>
    </source>
</reference>